<dbReference type="Proteomes" id="UP000237347">
    <property type="component" value="Unassembled WGS sequence"/>
</dbReference>
<dbReference type="InterPro" id="IPR003734">
    <property type="entry name" value="DUF155"/>
</dbReference>
<dbReference type="PANTHER" id="PTHR16255:SF6">
    <property type="entry name" value="PROTEIN RETARDED ROOT GROWTH-LIKE"/>
    <property type="match status" value="1"/>
</dbReference>
<dbReference type="GO" id="GO:0005739">
    <property type="term" value="C:mitochondrion"/>
    <property type="evidence" value="ECO:0007669"/>
    <property type="project" value="UniProtKB-ARBA"/>
</dbReference>
<evidence type="ECO:0000313" key="3">
    <source>
        <dbReference type="EMBL" id="KAK7819310.1"/>
    </source>
</evidence>
<comment type="caution">
    <text evidence="3">The sequence shown here is derived from an EMBL/GenBank/DDBJ whole genome shotgun (WGS) entry which is preliminary data.</text>
</comment>
<comment type="similarity">
    <text evidence="1">Belongs to the RMD1/sif2 family.</text>
</comment>
<proteinExistence type="inferred from homology"/>
<gene>
    <name evidence="3" type="primary">RMD1</name>
    <name evidence="3" type="ORF">CFP56_040444</name>
</gene>
<evidence type="ECO:0000313" key="4">
    <source>
        <dbReference type="Proteomes" id="UP000237347"/>
    </source>
</evidence>
<dbReference type="PANTHER" id="PTHR16255">
    <property type="entry name" value="REQUIRED FOR MEIOTIC NUCLEAR DIVISION PROTEIN 1 HOMOLOG"/>
    <property type="match status" value="1"/>
</dbReference>
<sequence length="381" mass="43267">MWRTIDAQLRAARLFPSLFSSSSQSQPLHFSLKPIRTFLTTNPKPRHTLYLAPKTLNLRTIFFTATTTATDSISCAASLTVVRCVSSFSPAGSLDWNEPVSCSEVGEGNGDDDNLDEDNKPCIPVRAYFFSTSVDLRSLVEQNRQNFIPPTSRMTNYVVLKFGNLSEINGLGASLSGSNCCYMVVFQYGSIVLFNVREHEVREKASLNTWMQGGLDYIMLQYLSTDGIRTIGSVLGQSIALDYYVRQVDGMVAEFTDINREMETTGKFKMKRKKLFQLVGKANSNLADVILKLGLFERSDIAWKDAKYAQIWEYLRDEFELTQRFASLDFKLKFVEHNIRFLQEILQNRKSDFLEWLIIALIGAEILLSVYDIVHRSALNL</sequence>
<dbReference type="Pfam" id="PF02582">
    <property type="entry name" value="DUF155"/>
    <property type="match status" value="1"/>
</dbReference>
<feature type="domain" description="DUF155" evidence="2">
    <location>
        <begin position="183"/>
        <end position="328"/>
    </location>
</feature>
<name>A0AAW0IY74_QUESU</name>
<accession>A0AAW0IY74</accession>
<protein>
    <submittedName>
        <fullName evidence="3">Sporulation protein rmd1</fullName>
    </submittedName>
</protein>
<keyword evidence="4" id="KW-1185">Reference proteome</keyword>
<dbReference type="InterPro" id="IPR051624">
    <property type="entry name" value="RMD1/Sad1-interacting"/>
</dbReference>
<organism evidence="3 4">
    <name type="scientific">Quercus suber</name>
    <name type="common">Cork oak</name>
    <dbReference type="NCBI Taxonomy" id="58331"/>
    <lineage>
        <taxon>Eukaryota</taxon>
        <taxon>Viridiplantae</taxon>
        <taxon>Streptophyta</taxon>
        <taxon>Embryophyta</taxon>
        <taxon>Tracheophyta</taxon>
        <taxon>Spermatophyta</taxon>
        <taxon>Magnoliopsida</taxon>
        <taxon>eudicotyledons</taxon>
        <taxon>Gunneridae</taxon>
        <taxon>Pentapetalae</taxon>
        <taxon>rosids</taxon>
        <taxon>fabids</taxon>
        <taxon>Fagales</taxon>
        <taxon>Fagaceae</taxon>
        <taxon>Quercus</taxon>
    </lineage>
</organism>
<reference evidence="3 4" key="1">
    <citation type="journal article" date="2018" name="Sci. Data">
        <title>The draft genome sequence of cork oak.</title>
        <authorList>
            <person name="Ramos A.M."/>
            <person name="Usie A."/>
            <person name="Barbosa P."/>
            <person name="Barros P.M."/>
            <person name="Capote T."/>
            <person name="Chaves I."/>
            <person name="Simoes F."/>
            <person name="Abreu I."/>
            <person name="Carrasquinho I."/>
            <person name="Faro C."/>
            <person name="Guimaraes J.B."/>
            <person name="Mendonca D."/>
            <person name="Nobrega F."/>
            <person name="Rodrigues L."/>
            <person name="Saibo N.J.M."/>
            <person name="Varela M.C."/>
            <person name="Egas C."/>
            <person name="Matos J."/>
            <person name="Miguel C.M."/>
            <person name="Oliveira M.M."/>
            <person name="Ricardo C.P."/>
            <person name="Goncalves S."/>
        </authorList>
    </citation>
    <scope>NUCLEOTIDE SEQUENCE [LARGE SCALE GENOMIC DNA]</scope>
    <source>
        <strain evidence="4">cv. HL8</strain>
    </source>
</reference>
<evidence type="ECO:0000259" key="2">
    <source>
        <dbReference type="Pfam" id="PF02582"/>
    </source>
</evidence>
<dbReference type="EMBL" id="PKMF04000788">
    <property type="protein sequence ID" value="KAK7819310.1"/>
    <property type="molecule type" value="Genomic_DNA"/>
</dbReference>
<evidence type="ECO:0000256" key="1">
    <source>
        <dbReference type="ARBA" id="ARBA00008306"/>
    </source>
</evidence>
<dbReference type="AlphaFoldDB" id="A0AAW0IY74"/>